<name>A0A1G2RXD4_9BACT</name>
<evidence type="ECO:0000313" key="2">
    <source>
        <dbReference type="Proteomes" id="UP000178222"/>
    </source>
</evidence>
<comment type="caution">
    <text evidence="1">The sequence shown here is derived from an EMBL/GenBank/DDBJ whole genome shotgun (WGS) entry which is preliminary data.</text>
</comment>
<protein>
    <submittedName>
        <fullName evidence="1">Uncharacterized protein</fullName>
    </submittedName>
</protein>
<dbReference type="EMBL" id="MHUL01000015">
    <property type="protein sequence ID" value="OHA77118.1"/>
    <property type="molecule type" value="Genomic_DNA"/>
</dbReference>
<evidence type="ECO:0000313" key="1">
    <source>
        <dbReference type="EMBL" id="OHA77118.1"/>
    </source>
</evidence>
<accession>A0A1G2RXD4</accession>
<organism evidence="1 2">
    <name type="scientific">Candidatus Wildermuthbacteria bacterium RIFCSPLOWO2_02_FULL_47_9c</name>
    <dbReference type="NCBI Taxonomy" id="1802466"/>
    <lineage>
        <taxon>Bacteria</taxon>
        <taxon>Candidatus Wildermuthiibacteriota</taxon>
    </lineage>
</organism>
<gene>
    <name evidence="1" type="ORF">A3J30_02260</name>
</gene>
<reference evidence="1 2" key="1">
    <citation type="journal article" date="2016" name="Nat. Commun.">
        <title>Thousands of microbial genomes shed light on interconnected biogeochemical processes in an aquifer system.</title>
        <authorList>
            <person name="Anantharaman K."/>
            <person name="Brown C.T."/>
            <person name="Hug L.A."/>
            <person name="Sharon I."/>
            <person name="Castelle C.J."/>
            <person name="Probst A.J."/>
            <person name="Thomas B.C."/>
            <person name="Singh A."/>
            <person name="Wilkins M.J."/>
            <person name="Karaoz U."/>
            <person name="Brodie E.L."/>
            <person name="Williams K.H."/>
            <person name="Hubbard S.S."/>
            <person name="Banfield J.F."/>
        </authorList>
    </citation>
    <scope>NUCLEOTIDE SEQUENCE [LARGE SCALE GENOMIC DNA]</scope>
</reference>
<proteinExistence type="predicted"/>
<dbReference type="AlphaFoldDB" id="A0A1G2RXD4"/>
<dbReference type="Proteomes" id="UP000178222">
    <property type="component" value="Unassembled WGS sequence"/>
</dbReference>
<sequence>MLKELVESVLGYNKDHSPGKALGVAMASLILADMGESGVEDEEFRSVINLGTLERRCGEFLKETGLVLRAVSKTSGTVLSSRETVGEITNAYARIDIVDWRKFVVYLQTEGDAEGVALFLGKLLMPQIHFAYAPTEEVFLEIVSGGDAIVEACERLGVAEATELGKVLSIMKAGYLREYLMVKRSGLLQKIGEGFGPSNWHTDANPGWYREKWDKALILLEQVSANPSAAPLASSLRAHLRESAAHAKGDLPNVSCYAAEQKEAFDRILDDVLVQV</sequence>